<sequence>MEIAKLLLEYIKVLAWPSVILTIVLMFRKQIESLIKRLEKADLPGGVSISLRAEILEAKKLSEQVIAEPLSPQAKGVQNLPLTEANLRMIKLGLQPSPSGLNVNYYRDLVEDDPNLALAGLRLEVDVLAKNLATGFGIDVTPKDSGGRLIKKLHDAGSITLQQAQLIQKILKLANAGIDGTSVSYREASQIINIAGVLVNQYIAWLSWGFDDGWQPRQKR</sequence>
<protein>
    <submittedName>
        <fullName evidence="1">Uncharacterized protein</fullName>
    </submittedName>
</protein>
<proteinExistence type="predicted"/>
<evidence type="ECO:0000313" key="1">
    <source>
        <dbReference type="EMBL" id="NEZ60676.1"/>
    </source>
</evidence>
<name>A0A6M0RX16_9CYAN</name>
<dbReference type="EMBL" id="QXHD01000004">
    <property type="protein sequence ID" value="NEZ60676.1"/>
    <property type="molecule type" value="Genomic_DNA"/>
</dbReference>
<organism evidence="1 2">
    <name type="scientific">Adonisia turfae CCMR0081</name>
    <dbReference type="NCBI Taxonomy" id="2292702"/>
    <lineage>
        <taxon>Bacteria</taxon>
        <taxon>Bacillati</taxon>
        <taxon>Cyanobacteriota</taxon>
        <taxon>Adonisia</taxon>
        <taxon>Adonisia turfae</taxon>
    </lineage>
</organism>
<comment type="caution">
    <text evidence="1">The sequence shown here is derived from an EMBL/GenBank/DDBJ whole genome shotgun (WGS) entry which is preliminary data.</text>
</comment>
<accession>A0A6M0RX16</accession>
<dbReference type="RefSeq" id="WP_163664339.1">
    <property type="nucleotide sequence ID" value="NZ_QXHD01000004.1"/>
</dbReference>
<gene>
    <name evidence="1" type="ORF">DXZ20_34565</name>
</gene>
<keyword evidence="2" id="KW-1185">Reference proteome</keyword>
<dbReference type="AlphaFoldDB" id="A0A6M0RX16"/>
<dbReference type="Proteomes" id="UP000481033">
    <property type="component" value="Unassembled WGS sequence"/>
</dbReference>
<evidence type="ECO:0000313" key="2">
    <source>
        <dbReference type="Proteomes" id="UP000481033"/>
    </source>
</evidence>
<reference evidence="1 2" key="1">
    <citation type="journal article" date="2020" name="Microb. Ecol.">
        <title>Ecogenomics of the Marine Benthic Filamentous Cyanobacterium Adonisia.</title>
        <authorList>
            <person name="Walter J.M."/>
            <person name="Coutinho F.H."/>
            <person name="Leomil L."/>
            <person name="Hargreaves P.I."/>
            <person name="Campeao M.E."/>
            <person name="Vieira V.V."/>
            <person name="Silva B.S."/>
            <person name="Fistarol G.O."/>
            <person name="Salomon P.S."/>
            <person name="Sawabe T."/>
            <person name="Mino S."/>
            <person name="Hosokawa M."/>
            <person name="Miyashita H."/>
            <person name="Maruyama F."/>
            <person name="van Verk M.C."/>
            <person name="Dutilh B.E."/>
            <person name="Thompson C.C."/>
            <person name="Thompson F.L."/>
        </authorList>
    </citation>
    <scope>NUCLEOTIDE SEQUENCE [LARGE SCALE GENOMIC DNA]</scope>
    <source>
        <strain evidence="1 2">CCMR0081</strain>
    </source>
</reference>